<sequence>MEVRQAAIGDESGKGVASRVSALSKRLNWSNMAPMHIFDLPNEVVDHFLNFVPFKDLFPLTLVSKAFCQITISHIQDRHNESLRPLTECGRDWCGWRTPNRSMAYRIFQPADRYMSPLVYVTPSEKSPTSLISPFEYVSVVEQLHDIHTRYTSLQPANRSSPHARPFTEERNMRDAPRGLMAASSGVARRIALDPEERFTQMLFKVELVEKRRVSVPTAEGVIRVFRDWLENWAKAAEREAEEMMPTMGSHQEWMAATKGQTVLWLGEEQKLVGFRVAVLRPEARDGQAPQEGAYWIKFCDLIVRTSQIVRSTEALPVEEPHLGFEPLKMQLRRSSSIGSLLPRMRRSRWASILDGDVD</sequence>
<organism evidence="2 3">
    <name type="scientific">Microthyrium microscopicum</name>
    <dbReference type="NCBI Taxonomy" id="703497"/>
    <lineage>
        <taxon>Eukaryota</taxon>
        <taxon>Fungi</taxon>
        <taxon>Dikarya</taxon>
        <taxon>Ascomycota</taxon>
        <taxon>Pezizomycotina</taxon>
        <taxon>Dothideomycetes</taxon>
        <taxon>Dothideomycetes incertae sedis</taxon>
        <taxon>Microthyriales</taxon>
        <taxon>Microthyriaceae</taxon>
        <taxon>Microthyrium</taxon>
    </lineage>
</organism>
<dbReference type="OrthoDB" id="9981546at2759"/>
<evidence type="ECO:0000313" key="2">
    <source>
        <dbReference type="EMBL" id="KAF2673209.1"/>
    </source>
</evidence>
<evidence type="ECO:0000259" key="1">
    <source>
        <dbReference type="PROSITE" id="PS50181"/>
    </source>
</evidence>
<gene>
    <name evidence="2" type="ORF">BT63DRAFT_410242</name>
</gene>
<evidence type="ECO:0000313" key="3">
    <source>
        <dbReference type="Proteomes" id="UP000799302"/>
    </source>
</evidence>
<keyword evidence="3" id="KW-1185">Reference proteome</keyword>
<dbReference type="InterPro" id="IPR001810">
    <property type="entry name" value="F-box_dom"/>
</dbReference>
<dbReference type="SUPFAM" id="SSF81383">
    <property type="entry name" value="F-box domain"/>
    <property type="match status" value="1"/>
</dbReference>
<dbReference type="Pfam" id="PF00646">
    <property type="entry name" value="F-box"/>
    <property type="match status" value="1"/>
</dbReference>
<name>A0A6A6ULU3_9PEZI</name>
<dbReference type="AlphaFoldDB" id="A0A6A6ULU3"/>
<dbReference type="InterPro" id="IPR036047">
    <property type="entry name" value="F-box-like_dom_sf"/>
</dbReference>
<dbReference type="Proteomes" id="UP000799302">
    <property type="component" value="Unassembled WGS sequence"/>
</dbReference>
<dbReference type="EMBL" id="MU004231">
    <property type="protein sequence ID" value="KAF2673209.1"/>
    <property type="molecule type" value="Genomic_DNA"/>
</dbReference>
<feature type="domain" description="F-box" evidence="1">
    <location>
        <begin position="34"/>
        <end position="86"/>
    </location>
</feature>
<accession>A0A6A6ULU3</accession>
<protein>
    <recommendedName>
        <fullName evidence="1">F-box domain-containing protein</fullName>
    </recommendedName>
</protein>
<proteinExistence type="predicted"/>
<dbReference type="PROSITE" id="PS50181">
    <property type="entry name" value="FBOX"/>
    <property type="match status" value="1"/>
</dbReference>
<reference evidence="2" key="1">
    <citation type="journal article" date="2020" name="Stud. Mycol.">
        <title>101 Dothideomycetes genomes: a test case for predicting lifestyles and emergence of pathogens.</title>
        <authorList>
            <person name="Haridas S."/>
            <person name="Albert R."/>
            <person name="Binder M."/>
            <person name="Bloem J."/>
            <person name="Labutti K."/>
            <person name="Salamov A."/>
            <person name="Andreopoulos B."/>
            <person name="Baker S."/>
            <person name="Barry K."/>
            <person name="Bills G."/>
            <person name="Bluhm B."/>
            <person name="Cannon C."/>
            <person name="Castanera R."/>
            <person name="Culley D."/>
            <person name="Daum C."/>
            <person name="Ezra D."/>
            <person name="Gonzalez J."/>
            <person name="Henrissat B."/>
            <person name="Kuo A."/>
            <person name="Liang C."/>
            <person name="Lipzen A."/>
            <person name="Lutzoni F."/>
            <person name="Magnuson J."/>
            <person name="Mondo S."/>
            <person name="Nolan M."/>
            <person name="Ohm R."/>
            <person name="Pangilinan J."/>
            <person name="Park H.-J."/>
            <person name="Ramirez L."/>
            <person name="Alfaro M."/>
            <person name="Sun H."/>
            <person name="Tritt A."/>
            <person name="Yoshinaga Y."/>
            <person name="Zwiers L.-H."/>
            <person name="Turgeon B."/>
            <person name="Goodwin S."/>
            <person name="Spatafora J."/>
            <person name="Crous P."/>
            <person name="Grigoriev I."/>
        </authorList>
    </citation>
    <scope>NUCLEOTIDE SEQUENCE</scope>
    <source>
        <strain evidence="2">CBS 115976</strain>
    </source>
</reference>